<dbReference type="EMBL" id="JAEDAJ010000019">
    <property type="protein sequence ID" value="MBK0333057.1"/>
    <property type="molecule type" value="Genomic_DNA"/>
</dbReference>
<protein>
    <submittedName>
        <fullName evidence="2">Uncharacterized protein</fullName>
    </submittedName>
</protein>
<comment type="caution">
    <text evidence="2">The sequence shown here is derived from an EMBL/GenBank/DDBJ whole genome shotgun (WGS) entry which is preliminary data.</text>
</comment>
<evidence type="ECO:0000313" key="2">
    <source>
        <dbReference type="EMBL" id="MBK0333057.1"/>
    </source>
</evidence>
<sequence>MVISPGHFGEGEHPLSVIDAVRDGSLGEGARFRGVRSPPGNRKEHPHG</sequence>
<dbReference type="RefSeq" id="WP_200503924.1">
    <property type="nucleotide sequence ID" value="NZ_JAEDAJ010000019.1"/>
</dbReference>
<feature type="region of interest" description="Disordered" evidence="1">
    <location>
        <begin position="28"/>
        <end position="48"/>
    </location>
</feature>
<evidence type="ECO:0000313" key="3">
    <source>
        <dbReference type="Proteomes" id="UP000612352"/>
    </source>
</evidence>
<keyword evidence="3" id="KW-1185">Reference proteome</keyword>
<name>A0ABS1BFV0_9MICO</name>
<reference evidence="2 3" key="1">
    <citation type="submission" date="2020-12" db="EMBL/GenBank/DDBJ databases">
        <title>Brachybacterium sp. MASK1Z-5, whole genome shotgun sequence.</title>
        <authorList>
            <person name="Tuo L."/>
        </authorList>
    </citation>
    <scope>NUCLEOTIDE SEQUENCE [LARGE SCALE GENOMIC DNA]</scope>
    <source>
        <strain evidence="2 3">MASK1Z-5</strain>
    </source>
</reference>
<accession>A0ABS1BFV0</accession>
<dbReference type="Proteomes" id="UP000612352">
    <property type="component" value="Unassembled WGS sequence"/>
</dbReference>
<evidence type="ECO:0000256" key="1">
    <source>
        <dbReference type="SAM" id="MobiDB-lite"/>
    </source>
</evidence>
<proteinExistence type="predicted"/>
<gene>
    <name evidence="2" type="ORF">I8D64_16765</name>
</gene>
<organism evidence="2 3">
    <name type="scientific">Brachybacterium halotolerans</name>
    <dbReference type="NCBI Taxonomy" id="2795215"/>
    <lineage>
        <taxon>Bacteria</taxon>
        <taxon>Bacillati</taxon>
        <taxon>Actinomycetota</taxon>
        <taxon>Actinomycetes</taxon>
        <taxon>Micrococcales</taxon>
        <taxon>Dermabacteraceae</taxon>
        <taxon>Brachybacterium</taxon>
    </lineage>
</organism>